<evidence type="ECO:0000313" key="3">
    <source>
        <dbReference type="Proteomes" id="UP000019335"/>
    </source>
</evidence>
<dbReference type="EMBL" id="AZIL01000166">
    <property type="protein sequence ID" value="EWM29433.1"/>
    <property type="molecule type" value="Genomic_DNA"/>
</dbReference>
<evidence type="ECO:0000256" key="1">
    <source>
        <dbReference type="SAM" id="MobiDB-lite"/>
    </source>
</evidence>
<feature type="region of interest" description="Disordered" evidence="1">
    <location>
        <begin position="1"/>
        <end position="23"/>
    </location>
</feature>
<comment type="caution">
    <text evidence="2">The sequence shown here is derived from an EMBL/GenBank/DDBJ whole genome shotgun (WGS) entry which is preliminary data.</text>
</comment>
<dbReference type="Proteomes" id="UP000019335">
    <property type="component" value="Chromosome 3"/>
</dbReference>
<proteinExistence type="predicted"/>
<dbReference type="AlphaFoldDB" id="W7U0Z6"/>
<keyword evidence="3" id="KW-1185">Reference proteome</keyword>
<evidence type="ECO:0000313" key="2">
    <source>
        <dbReference type="EMBL" id="EWM29433.1"/>
    </source>
</evidence>
<accession>W7U0Z6</accession>
<gene>
    <name evidence="2" type="ORF">Naga_100305g5</name>
</gene>
<name>W7U0Z6_9STRA</name>
<sequence length="180" mass="20249">MEVGDQGGEEGGWEEGREGRIQGRWPGCPHRRIRVQPRGQAFSFFFKERLNRIVRRKLGGDALELRCGVHAEGGFGQRVTRRKGRTVRLIAVAKKRRLHFNFILIEWVDLRQCRALAAARIKGAVGRVKGRAGQREKRQSISSFLASVMRKTWNAPVSARPAATTAGEAPVMATWTSTTW</sequence>
<organism evidence="2 3">
    <name type="scientific">Nannochloropsis gaditana</name>
    <dbReference type="NCBI Taxonomy" id="72520"/>
    <lineage>
        <taxon>Eukaryota</taxon>
        <taxon>Sar</taxon>
        <taxon>Stramenopiles</taxon>
        <taxon>Ochrophyta</taxon>
        <taxon>Eustigmatophyceae</taxon>
        <taxon>Eustigmatales</taxon>
        <taxon>Monodopsidaceae</taxon>
        <taxon>Nannochloropsis</taxon>
    </lineage>
</organism>
<reference evidence="2 3" key="1">
    <citation type="journal article" date="2014" name="Mol. Plant">
        <title>Chromosome Scale Genome Assembly and Transcriptome Profiling of Nannochloropsis gaditana in Nitrogen Depletion.</title>
        <authorList>
            <person name="Corteggiani Carpinelli E."/>
            <person name="Telatin A."/>
            <person name="Vitulo N."/>
            <person name="Forcato C."/>
            <person name="D'Angelo M."/>
            <person name="Schiavon R."/>
            <person name="Vezzi A."/>
            <person name="Giacometti G.M."/>
            <person name="Morosinotto T."/>
            <person name="Valle G."/>
        </authorList>
    </citation>
    <scope>NUCLEOTIDE SEQUENCE [LARGE SCALE GENOMIC DNA]</scope>
    <source>
        <strain evidence="2 3">B-31</strain>
    </source>
</reference>
<protein>
    <submittedName>
        <fullName evidence="2">Uncharacterized protein</fullName>
    </submittedName>
</protein>